<evidence type="ECO:0000313" key="1">
    <source>
        <dbReference type="EMBL" id="EFG80720.1"/>
    </source>
</evidence>
<evidence type="ECO:0000313" key="2">
    <source>
        <dbReference type="Proteomes" id="UP000006015"/>
    </source>
</evidence>
<dbReference type="EMBL" id="ADNS01000027">
    <property type="protein sequence ID" value="EFG80720.1"/>
    <property type="molecule type" value="Genomic_DNA"/>
</dbReference>
<accession>A0ABN0AD56</accession>
<proteinExistence type="predicted"/>
<organism evidence="1 2">
    <name type="scientific">Corynebacterium ammoniagenes DSM 20306</name>
    <dbReference type="NCBI Taxonomy" id="649754"/>
    <lineage>
        <taxon>Bacteria</taxon>
        <taxon>Bacillati</taxon>
        <taxon>Actinomycetota</taxon>
        <taxon>Actinomycetes</taxon>
        <taxon>Mycobacteriales</taxon>
        <taxon>Corynebacteriaceae</taxon>
        <taxon>Corynebacterium</taxon>
    </lineage>
</organism>
<sequence length="116" mass="12998">MINLIRHQILMTSWVFLPINRLTTPLQYLEAKLLRVQPQLAQRPLAPTQQARSLLLGLRLPRLLGQPAALSLGQQLRRAPARLMSRLLPLSVRKTPILKQVLPTRLVASGPVAHAL</sequence>
<keyword evidence="2" id="KW-1185">Reference proteome</keyword>
<protein>
    <submittedName>
        <fullName evidence="1">Uncharacterized protein</fullName>
    </submittedName>
</protein>
<name>A0ABN0AD56_CORAM</name>
<gene>
    <name evidence="1" type="ORF">HMPREF0281_02085</name>
</gene>
<dbReference type="Proteomes" id="UP000006015">
    <property type="component" value="Unassembled WGS sequence"/>
</dbReference>
<reference evidence="1 2" key="1">
    <citation type="submission" date="2010-04" db="EMBL/GenBank/DDBJ databases">
        <authorList>
            <person name="Weinstock G."/>
            <person name="Sodergren E."/>
            <person name="Clifton S."/>
            <person name="Fulton L."/>
            <person name="Fulton B."/>
            <person name="Courtney L."/>
            <person name="Fronick C."/>
            <person name="Harrison M."/>
            <person name="Strong C."/>
            <person name="Farmer C."/>
            <person name="Delahaunty K."/>
            <person name="Markovic C."/>
            <person name="Hall O."/>
            <person name="Minx P."/>
            <person name="Tomlinson C."/>
            <person name="Mitreva M."/>
            <person name="Hou S."/>
            <person name="Wollam A."/>
            <person name="Pepin K.H."/>
            <person name="Johnson M."/>
            <person name="Bhonagiri V."/>
            <person name="Zhang X."/>
            <person name="Suruliraj S."/>
            <person name="Warren W."/>
            <person name="Chinwalla A."/>
            <person name="Mardis E.R."/>
            <person name="Wilson R.K."/>
        </authorList>
    </citation>
    <scope>NUCLEOTIDE SEQUENCE [LARGE SCALE GENOMIC DNA]</scope>
    <source>
        <strain evidence="1 2">DSM 20306</strain>
    </source>
</reference>
<comment type="caution">
    <text evidence="1">The sequence shown here is derived from an EMBL/GenBank/DDBJ whole genome shotgun (WGS) entry which is preliminary data.</text>
</comment>